<dbReference type="InterPro" id="IPR011989">
    <property type="entry name" value="ARM-like"/>
</dbReference>
<dbReference type="GO" id="GO:0034515">
    <property type="term" value="C:proteasome storage granule"/>
    <property type="evidence" value="ECO:0007669"/>
    <property type="project" value="TreeGrafter"/>
</dbReference>
<dbReference type="PANTHER" id="PTHR10943:SF1">
    <property type="entry name" value="26S PROTEASOME NON-ATPASE REGULATORY SUBUNIT 2"/>
    <property type="match status" value="1"/>
</dbReference>
<evidence type="ECO:0000256" key="1">
    <source>
        <dbReference type="ARBA" id="ARBA00005460"/>
    </source>
</evidence>
<evidence type="ECO:0000256" key="2">
    <source>
        <dbReference type="ARBA" id="ARBA00022737"/>
    </source>
</evidence>
<organism evidence="4">
    <name type="scientific">Trepomonas sp. PC1</name>
    <dbReference type="NCBI Taxonomy" id="1076344"/>
    <lineage>
        <taxon>Eukaryota</taxon>
        <taxon>Metamonada</taxon>
        <taxon>Diplomonadida</taxon>
        <taxon>Hexamitidae</taxon>
        <taxon>Hexamitinae</taxon>
        <taxon>Trepomonas</taxon>
    </lineage>
</organism>
<reference evidence="4" key="1">
    <citation type="submission" date="2015-07" db="EMBL/GenBank/DDBJ databases">
        <title>Adaptation to a free-living lifestyle via gene acquisitions in the diplomonad Trepomonas sp. PC1.</title>
        <authorList>
            <person name="Xu F."/>
            <person name="Jerlstrom-Hultqvist J."/>
            <person name="Kolisko M."/>
            <person name="Simpson A.G.B."/>
            <person name="Roger A.J."/>
            <person name="Svard S.G."/>
            <person name="Andersson J.O."/>
        </authorList>
    </citation>
    <scope>NUCLEOTIDE SEQUENCE</scope>
    <source>
        <strain evidence="4">PC1</strain>
    </source>
</reference>
<dbReference type="Pfam" id="PF01851">
    <property type="entry name" value="PC_rep"/>
    <property type="match status" value="1"/>
</dbReference>
<dbReference type="Pfam" id="PF17781">
    <property type="entry name" value="RPN1_RPN2_N"/>
    <property type="match status" value="1"/>
</dbReference>
<feature type="domain" description="RPN1 N-terminal" evidence="3">
    <location>
        <begin position="89"/>
        <end position="329"/>
    </location>
</feature>
<dbReference type="EMBL" id="GDID01004612">
    <property type="protein sequence ID" value="JAP91994.1"/>
    <property type="molecule type" value="Transcribed_RNA"/>
</dbReference>
<sequence length="1033" mass="116369">PLILNMTDKTQTESSIDLLIQELKNSNGQNITEKCHELLMMVHPPKTEKVVEIKKEKKFRDDNPDKEKQQKPTEAKLNLATIQKALDGHLQFLEELYQKCDKTELGVLILRLYLIFHQDDDLKRKTAVMMQKLTLDDVKILGYDFVRNIGIYIAQHFRDTNEACLVQILQHFVDYLCKDHLIETLDIVLEANEFSLLNFIDWQNTSKVVYYLQQNLFYSSDFRNYNVKLAELFQILLLQNPFAALEMALTLQNQEFLDQVYQKIQKEDFTAQLQFCLSAAPHTDLTQYYFKDDQVLKKILGNHHKSPNFLRAIQKLQLQPPKLVDDVLKRSEIEVDWTKMATFNANFFMNGFIHAAYKDDFLFNSHKLRDDTEVQVNESQVQTAQVEVQKQSKQKETMPEGQNLFVVENKFQPNKSSIETAVAASTLGLLHLWSGYQDSFDQITRFSNSPDRFVRLGSILAYGIAAHGQKCPAPFELILNLVGGFFNPFYDQNEKVTKLNIPKGSNSIYFNQENAENGGVVEVNNSTLDFMYTKDAFSALSIGFALMGTQNKDAVNILKQRLAQSSMAQEENIPILEKYPRNFAALSLGLVCAGSCNLEIADFLVRLVAGNSRTQRMLRFFPLICIAIGLIFLQKGEQNEDLVQQYCETLLDKLNQVTKPDSLAERSQVTSQEDNIQLAAYLQTIINIFAYAGSGNINIIKDITEILTDSIQGRVAAEEAIEISQFDSGQKNKDKAIEQVAEAGKPLTLLEKNIWPGDNLDPSTLLVVGLAFVAGQDQICLQQLKRLAERILKFGNLNSQRAVPLLLALTSLSNPQPEIINDLAKLALNVDSTLSFNATVALGLIGCGTQNFKIAGLLRHILESKSYSEDKVEHVVFAVEFAFGLLNAGKGALGLQLKTLNQYASMMALLVFMAPSCEVIMRAKLQPLLNLLGFCLESKFRTAVNQDGEMVSCAVRCGKAVEDVQNEEPFKLAGFQLHQAPVIAQMGDMALVVDEDYEAVYSGIKGVSGTFVVKAVEKQKEEQKLAKEEDMYK</sequence>
<protein>
    <submittedName>
        <fullName evidence="4">26S proteasome non-ATPase regulatory subunit 2</fullName>
    </submittedName>
</protein>
<feature type="non-terminal residue" evidence="4">
    <location>
        <position position="1"/>
    </location>
</feature>
<comment type="similarity">
    <text evidence="1">Belongs to the proteasome subunit S2 family.</text>
</comment>
<keyword evidence="2" id="KW-0677">Repeat</keyword>
<gene>
    <name evidence="4" type="ORF">TPC1_16203</name>
</gene>
<dbReference type="Gene3D" id="1.25.10.10">
    <property type="entry name" value="Leucine-rich Repeat Variant"/>
    <property type="match status" value="1"/>
</dbReference>
<accession>A0A146K7T0</accession>
<dbReference type="GO" id="GO:0008540">
    <property type="term" value="C:proteasome regulatory particle, base subcomplex"/>
    <property type="evidence" value="ECO:0007669"/>
    <property type="project" value="TreeGrafter"/>
</dbReference>
<dbReference type="GO" id="GO:0005634">
    <property type="term" value="C:nucleus"/>
    <property type="evidence" value="ECO:0007669"/>
    <property type="project" value="TreeGrafter"/>
</dbReference>
<keyword evidence="4" id="KW-0647">Proteasome</keyword>
<dbReference type="InterPro" id="IPR002015">
    <property type="entry name" value="Proteasome/cyclosome_rpt"/>
</dbReference>
<dbReference type="GO" id="GO:0043161">
    <property type="term" value="P:proteasome-mediated ubiquitin-dependent protein catabolic process"/>
    <property type="evidence" value="ECO:0007669"/>
    <property type="project" value="TreeGrafter"/>
</dbReference>
<name>A0A146K7T0_9EUKA</name>
<dbReference type="InterPro" id="IPR040892">
    <property type="entry name" value="RPN1_N"/>
</dbReference>
<proteinExistence type="inferred from homology"/>
<evidence type="ECO:0000313" key="4">
    <source>
        <dbReference type="EMBL" id="JAP91994.1"/>
    </source>
</evidence>
<evidence type="ECO:0000259" key="3">
    <source>
        <dbReference type="Pfam" id="PF17781"/>
    </source>
</evidence>
<dbReference type="PANTHER" id="PTHR10943">
    <property type="entry name" value="26S PROTEASOME NON-ATPASE REGULATORY SUBUNIT"/>
    <property type="match status" value="1"/>
</dbReference>
<dbReference type="AlphaFoldDB" id="A0A146K7T0"/>